<keyword evidence="2" id="KW-0472">Membrane</keyword>
<dbReference type="PANTHER" id="PTHR38694">
    <property type="entry name" value="CONSERVED EXPRESSED PROTEIN"/>
    <property type="match status" value="1"/>
</dbReference>
<feature type="transmembrane region" description="Helical" evidence="2">
    <location>
        <begin position="172"/>
        <end position="201"/>
    </location>
</feature>
<feature type="transmembrane region" description="Helical" evidence="2">
    <location>
        <begin position="366"/>
        <end position="386"/>
    </location>
</feature>
<sequence length="706" mass="76480">MQADENSQSADTAPGAGLRNLLPIPAADPGDANQRDQSSFTTPGEGPTLSHALATDAKHDEGLVQRGHDKDVLDLGWSEKKEGIAAPLVRGMENEHLWLLLRRFNKQIYHVQATQYPPPGGLDLNIADDEEASPDKLRANIERLYMTVGVGLLTAVKHIARLRSWREPRRTTYFAAAYFTAWLFDFLGPLLSAVVLALIAFPETRSILFPPAPLSIVDSKTGGVQKPKAGLLGSYDSATGAPENHKGEAVEQEASNFVSSIASIALSSAAGKHPQGDPDLDEKSAVVAAPDPAALAVRTADAKDKARGENTDAKHDKTKAPMEAAMWAKMCPIMHTISNIADTWERLENALSPIPFFPSEVYRLRFVAIVLPCVFGVSLFVTPYLFLKSLSFLFGCIFFGDPIISRGMAWLNRTVPNWKKLLEPRNTILKGVPTNAQLTLTLLRHGEANHAPLPPPPRNTSPAPSQPATLTDAHIRATGADAPLNATPSELNAAIHPEPSTDFQTVPNTNNTDTDTDATKSSHHHHKGSRIINFFKGTTRGMVKTGVATDTVRAKAGSEPAKNRLGVIPPRRDMNPSEPGGPVEFEARYEGDRGMVCLSTFGATVPVVSFAKASRTGALAKIKGEERENVKPVWSVPVSNIVELKKVGGYGWKARLVVGWAMDREVNDGLIIKTGSGEEYHITAVPLRDELFNRLVAVGGQKWEAR</sequence>
<evidence type="ECO:0000313" key="4">
    <source>
        <dbReference type="Proteomes" id="UP001302602"/>
    </source>
</evidence>
<evidence type="ECO:0000256" key="2">
    <source>
        <dbReference type="SAM" id="Phobius"/>
    </source>
</evidence>
<reference evidence="3" key="2">
    <citation type="submission" date="2023-05" db="EMBL/GenBank/DDBJ databases">
        <authorList>
            <consortium name="Lawrence Berkeley National Laboratory"/>
            <person name="Steindorff A."/>
            <person name="Hensen N."/>
            <person name="Bonometti L."/>
            <person name="Westerberg I."/>
            <person name="Brannstrom I.O."/>
            <person name="Guillou S."/>
            <person name="Cros-Aarteil S."/>
            <person name="Calhoun S."/>
            <person name="Haridas S."/>
            <person name="Kuo A."/>
            <person name="Mondo S."/>
            <person name="Pangilinan J."/>
            <person name="Riley R."/>
            <person name="Labutti K."/>
            <person name="Andreopoulos B."/>
            <person name="Lipzen A."/>
            <person name="Chen C."/>
            <person name="Yanf M."/>
            <person name="Daum C."/>
            <person name="Ng V."/>
            <person name="Clum A."/>
            <person name="Ohm R."/>
            <person name="Martin F."/>
            <person name="Silar P."/>
            <person name="Natvig D."/>
            <person name="Lalanne C."/>
            <person name="Gautier V."/>
            <person name="Ament-Velasquez S.L."/>
            <person name="Kruys A."/>
            <person name="Hutchinson M.I."/>
            <person name="Powell A.J."/>
            <person name="Barry K."/>
            <person name="Miller A.N."/>
            <person name="Grigoriev I.V."/>
            <person name="Debuchy R."/>
            <person name="Gladieux P."/>
            <person name="Thoren M.H."/>
            <person name="Johannesson H."/>
        </authorList>
    </citation>
    <scope>NUCLEOTIDE SEQUENCE</scope>
    <source>
        <strain evidence="3">CBS 731.68</strain>
    </source>
</reference>
<keyword evidence="4" id="KW-1185">Reference proteome</keyword>
<dbReference type="InterPro" id="IPR021709">
    <property type="entry name" value="DUF3292"/>
</dbReference>
<feature type="compositionally biased region" description="Polar residues" evidence="1">
    <location>
        <begin position="1"/>
        <end position="11"/>
    </location>
</feature>
<feature type="region of interest" description="Disordered" evidence="1">
    <location>
        <begin position="492"/>
        <end position="527"/>
    </location>
</feature>
<keyword evidence="2" id="KW-0812">Transmembrane</keyword>
<feature type="region of interest" description="Disordered" evidence="1">
    <location>
        <begin position="553"/>
        <end position="581"/>
    </location>
</feature>
<keyword evidence="2" id="KW-1133">Transmembrane helix</keyword>
<dbReference type="Pfam" id="PF11696">
    <property type="entry name" value="DUF3292"/>
    <property type="match status" value="1"/>
</dbReference>
<evidence type="ECO:0000256" key="1">
    <source>
        <dbReference type="SAM" id="MobiDB-lite"/>
    </source>
</evidence>
<feature type="region of interest" description="Disordered" evidence="1">
    <location>
        <begin position="1"/>
        <end position="51"/>
    </location>
</feature>
<dbReference type="Proteomes" id="UP001302602">
    <property type="component" value="Unassembled WGS sequence"/>
</dbReference>
<evidence type="ECO:0000313" key="3">
    <source>
        <dbReference type="EMBL" id="KAK4120583.1"/>
    </source>
</evidence>
<dbReference type="GeneID" id="87831647"/>
<dbReference type="PANTHER" id="PTHR38694:SF1">
    <property type="entry name" value="PEROXIN DOMAIN-CONTAINING PROTEIN"/>
    <property type="match status" value="1"/>
</dbReference>
<accession>A0AAN6TTR6</accession>
<reference evidence="3" key="1">
    <citation type="journal article" date="2023" name="Mol. Phylogenet. Evol.">
        <title>Genome-scale phylogeny and comparative genomics of the fungal order Sordariales.</title>
        <authorList>
            <person name="Hensen N."/>
            <person name="Bonometti L."/>
            <person name="Westerberg I."/>
            <person name="Brannstrom I.O."/>
            <person name="Guillou S."/>
            <person name="Cros-Aarteil S."/>
            <person name="Calhoun S."/>
            <person name="Haridas S."/>
            <person name="Kuo A."/>
            <person name="Mondo S."/>
            <person name="Pangilinan J."/>
            <person name="Riley R."/>
            <person name="LaButti K."/>
            <person name="Andreopoulos B."/>
            <person name="Lipzen A."/>
            <person name="Chen C."/>
            <person name="Yan M."/>
            <person name="Daum C."/>
            <person name="Ng V."/>
            <person name="Clum A."/>
            <person name="Steindorff A."/>
            <person name="Ohm R.A."/>
            <person name="Martin F."/>
            <person name="Silar P."/>
            <person name="Natvig D.O."/>
            <person name="Lalanne C."/>
            <person name="Gautier V."/>
            <person name="Ament-Velasquez S.L."/>
            <person name="Kruys A."/>
            <person name="Hutchinson M.I."/>
            <person name="Powell A.J."/>
            <person name="Barry K."/>
            <person name="Miller A.N."/>
            <person name="Grigoriev I.V."/>
            <person name="Debuchy R."/>
            <person name="Gladieux P."/>
            <person name="Hiltunen Thoren M."/>
            <person name="Johannesson H."/>
        </authorList>
    </citation>
    <scope>NUCLEOTIDE SEQUENCE</scope>
    <source>
        <strain evidence="3">CBS 731.68</strain>
    </source>
</reference>
<comment type="caution">
    <text evidence="3">The sequence shown here is derived from an EMBL/GenBank/DDBJ whole genome shotgun (WGS) entry which is preliminary data.</text>
</comment>
<proteinExistence type="predicted"/>
<feature type="region of interest" description="Disordered" evidence="1">
    <location>
        <begin position="447"/>
        <end position="468"/>
    </location>
</feature>
<dbReference type="RefSeq" id="XP_062644354.1">
    <property type="nucleotide sequence ID" value="XM_062794878.1"/>
</dbReference>
<protein>
    <submittedName>
        <fullName evidence="3">Uncharacterized protein</fullName>
    </submittedName>
</protein>
<organism evidence="3 4">
    <name type="scientific">Parathielavia appendiculata</name>
    <dbReference type="NCBI Taxonomy" id="2587402"/>
    <lineage>
        <taxon>Eukaryota</taxon>
        <taxon>Fungi</taxon>
        <taxon>Dikarya</taxon>
        <taxon>Ascomycota</taxon>
        <taxon>Pezizomycotina</taxon>
        <taxon>Sordariomycetes</taxon>
        <taxon>Sordariomycetidae</taxon>
        <taxon>Sordariales</taxon>
        <taxon>Chaetomiaceae</taxon>
        <taxon>Parathielavia</taxon>
    </lineage>
</organism>
<dbReference type="AlphaFoldDB" id="A0AAN6TTR6"/>
<gene>
    <name evidence="3" type="ORF">N657DRAFT_658271</name>
</gene>
<dbReference type="EMBL" id="MU853237">
    <property type="protein sequence ID" value="KAK4120583.1"/>
    <property type="molecule type" value="Genomic_DNA"/>
</dbReference>
<name>A0AAN6TTR6_9PEZI</name>